<gene>
    <name evidence="1" type="ORF">SLS60_004267</name>
</gene>
<accession>A0ABR3RRF7</accession>
<organism evidence="1 2">
    <name type="scientific">Paraconiothyrium brasiliense</name>
    <dbReference type="NCBI Taxonomy" id="300254"/>
    <lineage>
        <taxon>Eukaryota</taxon>
        <taxon>Fungi</taxon>
        <taxon>Dikarya</taxon>
        <taxon>Ascomycota</taxon>
        <taxon>Pezizomycotina</taxon>
        <taxon>Dothideomycetes</taxon>
        <taxon>Pleosporomycetidae</taxon>
        <taxon>Pleosporales</taxon>
        <taxon>Massarineae</taxon>
        <taxon>Didymosphaeriaceae</taxon>
        <taxon>Paraconiothyrium</taxon>
    </lineage>
</organism>
<sequence>MISVATELIQWYYENRSEDLGIGQMIEMPSWYPVSTHSGDKCLLEALDLLDLAKFMSTNVFGAGATPTDCQLRGLTVRIDLADYTPEWKINELLAPILTQHKSTRFKLCVNVVGWWTRNFDFQLISGIGSKLREAFDGLAEGAVSASARLTLFVPELFHQNPQVKIFEDVGGLLGASEEDWEEYLTGKLERRD</sequence>
<comment type="caution">
    <text evidence="1">The sequence shown here is derived from an EMBL/GenBank/DDBJ whole genome shotgun (WGS) entry which is preliminary data.</text>
</comment>
<evidence type="ECO:0000313" key="1">
    <source>
        <dbReference type="EMBL" id="KAL1606858.1"/>
    </source>
</evidence>
<name>A0ABR3RRF7_9PLEO</name>
<reference evidence="1 2" key="1">
    <citation type="submission" date="2024-02" db="EMBL/GenBank/DDBJ databases">
        <title>De novo assembly and annotation of 12 fungi associated with fruit tree decline syndrome in Ontario, Canada.</title>
        <authorList>
            <person name="Sulman M."/>
            <person name="Ellouze W."/>
            <person name="Ilyukhin E."/>
        </authorList>
    </citation>
    <scope>NUCLEOTIDE SEQUENCE [LARGE SCALE GENOMIC DNA]</scope>
    <source>
        <strain evidence="1 2">M42-189</strain>
    </source>
</reference>
<keyword evidence="2" id="KW-1185">Reference proteome</keyword>
<dbReference type="Proteomes" id="UP001521785">
    <property type="component" value="Unassembled WGS sequence"/>
</dbReference>
<proteinExistence type="predicted"/>
<protein>
    <submittedName>
        <fullName evidence="1">Uncharacterized protein</fullName>
    </submittedName>
</protein>
<dbReference type="EMBL" id="JAKJXO020000004">
    <property type="protein sequence ID" value="KAL1606858.1"/>
    <property type="molecule type" value="Genomic_DNA"/>
</dbReference>
<evidence type="ECO:0000313" key="2">
    <source>
        <dbReference type="Proteomes" id="UP001521785"/>
    </source>
</evidence>